<feature type="transmembrane region" description="Helical" evidence="1">
    <location>
        <begin position="167"/>
        <end position="188"/>
    </location>
</feature>
<dbReference type="Pfam" id="PF07786">
    <property type="entry name" value="HGSNAT_cat"/>
    <property type="match status" value="1"/>
</dbReference>
<keyword evidence="1" id="KW-0812">Transmembrane</keyword>
<reference evidence="3" key="1">
    <citation type="journal article" date="2014" name="Genome Announc.">
        <title>Draft Genome Sequence of Clostridium straminisolvens Strain JCM 21531T, Isolated from a Cellulose-Degrading Bacterial Community.</title>
        <authorList>
            <person name="Yuki M."/>
            <person name="Oshima K."/>
            <person name="Suda W."/>
            <person name="Sakamoto M."/>
            <person name="Kitamura K."/>
            <person name="Iida T."/>
            <person name="Hattori M."/>
            <person name="Ohkuma M."/>
        </authorList>
    </citation>
    <scope>NUCLEOTIDE SEQUENCE [LARGE SCALE GENOMIC DNA]</scope>
    <source>
        <strain evidence="3">JCM 21531</strain>
    </source>
</reference>
<evidence type="ECO:0000259" key="2">
    <source>
        <dbReference type="Pfam" id="PF07786"/>
    </source>
</evidence>
<evidence type="ECO:0000313" key="3">
    <source>
        <dbReference type="EMBL" id="GAE89483.1"/>
    </source>
</evidence>
<keyword evidence="4" id="KW-1185">Reference proteome</keyword>
<keyword evidence="1" id="KW-0472">Membrane</keyword>
<feature type="transmembrane region" description="Helical" evidence="1">
    <location>
        <begin position="127"/>
        <end position="147"/>
    </location>
</feature>
<organism evidence="3 4">
    <name type="scientific">Acetivibrio straminisolvens JCM 21531</name>
    <dbReference type="NCBI Taxonomy" id="1294263"/>
    <lineage>
        <taxon>Bacteria</taxon>
        <taxon>Bacillati</taxon>
        <taxon>Bacillota</taxon>
        <taxon>Clostridia</taxon>
        <taxon>Eubacteriales</taxon>
        <taxon>Oscillospiraceae</taxon>
        <taxon>Acetivibrio</taxon>
    </lineage>
</organism>
<evidence type="ECO:0000256" key="1">
    <source>
        <dbReference type="SAM" id="Phobius"/>
    </source>
</evidence>
<comment type="caution">
    <text evidence="3">The sequence shown here is derived from an EMBL/GenBank/DDBJ whole genome shotgun (WGS) entry which is preliminary data.</text>
</comment>
<dbReference type="RefSeq" id="WP_243467557.1">
    <property type="nucleotide sequence ID" value="NZ_BAVR01000038.1"/>
</dbReference>
<proteinExistence type="predicted"/>
<feature type="transmembrane region" description="Helical" evidence="1">
    <location>
        <begin position="79"/>
        <end position="96"/>
    </location>
</feature>
<feature type="transmembrane region" description="Helical" evidence="1">
    <location>
        <begin position="53"/>
        <end position="72"/>
    </location>
</feature>
<dbReference type="InterPro" id="IPR012429">
    <property type="entry name" value="HGSNAT_cat"/>
</dbReference>
<name>W4V9K0_9FIRM</name>
<evidence type="ECO:0000313" key="4">
    <source>
        <dbReference type="Proteomes" id="UP000019109"/>
    </source>
</evidence>
<gene>
    <name evidence="3" type="ORF">JCM21531_3015</name>
</gene>
<dbReference type="Proteomes" id="UP000019109">
    <property type="component" value="Unassembled WGS sequence"/>
</dbReference>
<feature type="domain" description="Heparan-alpha-glucosaminide N-acetyltransferase catalytic" evidence="2">
    <location>
        <begin position="11"/>
        <end position="220"/>
    </location>
</feature>
<keyword evidence="1" id="KW-1133">Transmembrane helix</keyword>
<dbReference type="EMBL" id="BAVR01000038">
    <property type="protein sequence ID" value="GAE89483.1"/>
    <property type="molecule type" value="Genomic_DNA"/>
</dbReference>
<dbReference type="AlphaFoldDB" id="W4V9K0"/>
<feature type="transmembrane region" description="Helical" evidence="1">
    <location>
        <begin position="102"/>
        <end position="120"/>
    </location>
</feature>
<feature type="transmembrane region" description="Helical" evidence="1">
    <location>
        <begin position="12"/>
        <end position="33"/>
    </location>
</feature>
<sequence>MIKGKNTSSERIWEIDVLRGILVIIMVILHILYDLEFVYNFPIGYGTGFIDKIRILDATLFIMVSGISTKFSKNSFRRGLVVFFAALFISLVTFIAGRDYFISFGILHLLGICMMVSPLLKKIPTPWLLILSLIIAGTRFIVSDVNVFHNYFFMFGFHNDKFISADYYPIFPWAWPFLLGIALSRFIYKEKKSIFKFSVRDNHISRLGRHSLLVYLIHQP</sequence>
<dbReference type="STRING" id="1294263.JCM21531_3015"/>
<protein>
    <recommendedName>
        <fullName evidence="2">Heparan-alpha-glucosaminide N-acetyltransferase catalytic domain-containing protein</fullName>
    </recommendedName>
</protein>
<accession>W4V9K0</accession>